<dbReference type="InterPro" id="IPR035906">
    <property type="entry name" value="MetI-like_sf"/>
</dbReference>
<dbReference type="PANTHER" id="PTHR30465:SF43">
    <property type="entry name" value="OLIGOPEPTIDE ABC TRANSPORTER, PERMEASE PROTEIN"/>
    <property type="match status" value="1"/>
</dbReference>
<evidence type="ECO:0000256" key="4">
    <source>
        <dbReference type="ARBA" id="ARBA00022692"/>
    </source>
</evidence>
<feature type="transmembrane region" description="Helical" evidence="7">
    <location>
        <begin position="294"/>
        <end position="321"/>
    </location>
</feature>
<dbReference type="AlphaFoldDB" id="A0A7M4DDJ8"/>
<dbReference type="GO" id="GO:0005886">
    <property type="term" value="C:plasma membrane"/>
    <property type="evidence" value="ECO:0007669"/>
    <property type="project" value="UniProtKB-SubCell"/>
</dbReference>
<gene>
    <name evidence="9" type="primary">oppB_1</name>
    <name evidence="9" type="ORF">HALOF300_00187</name>
</gene>
<keyword evidence="10" id="KW-1185">Reference proteome</keyword>
<dbReference type="InterPro" id="IPR045621">
    <property type="entry name" value="BPD_transp_1_N"/>
</dbReference>
<dbReference type="Pfam" id="PF19300">
    <property type="entry name" value="BPD_transp_1_N"/>
    <property type="match status" value="1"/>
</dbReference>
<dbReference type="PANTHER" id="PTHR30465">
    <property type="entry name" value="INNER MEMBRANE ABC TRANSPORTER"/>
    <property type="match status" value="1"/>
</dbReference>
<feature type="domain" description="ABC transmembrane type-1" evidence="8">
    <location>
        <begin position="102"/>
        <end position="318"/>
    </location>
</feature>
<evidence type="ECO:0000256" key="1">
    <source>
        <dbReference type="ARBA" id="ARBA00004651"/>
    </source>
</evidence>
<evidence type="ECO:0000313" key="9">
    <source>
        <dbReference type="EMBL" id="VZO34917.1"/>
    </source>
</evidence>
<evidence type="ECO:0000256" key="7">
    <source>
        <dbReference type="RuleBase" id="RU363032"/>
    </source>
</evidence>
<protein>
    <submittedName>
        <fullName evidence="9">Oligopeptide transport system permease protein OppB</fullName>
    </submittedName>
</protein>
<proteinExistence type="inferred from homology"/>
<feature type="transmembrane region" description="Helical" evidence="7">
    <location>
        <begin position="106"/>
        <end position="129"/>
    </location>
</feature>
<dbReference type="Gene3D" id="1.10.3720.10">
    <property type="entry name" value="MetI-like"/>
    <property type="match status" value="1"/>
</dbReference>
<comment type="subcellular location">
    <subcellularLocation>
        <location evidence="1 7">Cell membrane</location>
        <topology evidence="1 7">Multi-pass membrane protein</topology>
    </subcellularLocation>
</comment>
<evidence type="ECO:0000256" key="5">
    <source>
        <dbReference type="ARBA" id="ARBA00022989"/>
    </source>
</evidence>
<accession>A0A7M4DDJ8</accession>
<feature type="transmembrane region" description="Helical" evidence="7">
    <location>
        <begin position="141"/>
        <end position="166"/>
    </location>
</feature>
<sequence length="330" mass="35976">MLRFTIHRILHVIPTLIIISVISFFIIQLPPGDFLTTQVAALEAQGESIDPAQLDALRVRYGIDDPFWIQYWKWISNILLHGDFGLSFQFQRPVIDLITERLPLTILLGVATLLFTWAIALPAGIYSAIKQHSAADYTISVVGFIALAVPNFLAALVLAYIGFAYFGQSVGGLFSPEYVNAPWSLAKVGDLLEHLWIPVLVIGLAGTAGIIRTMRANMLDELYKPYVTTARAKGLPEGRNIRKYPLRIALNPFISTVGWSIPSIFDGEVIVATVLALGTTGPLLLAALKSQDMFLAGGIILIIAVLTVVGTLISDLLLAAVDPRVRFGKA</sequence>
<dbReference type="Proteomes" id="UP000419743">
    <property type="component" value="Unassembled WGS sequence"/>
</dbReference>
<comment type="caution">
    <text evidence="9">The sequence shown here is derived from an EMBL/GenBank/DDBJ whole genome shotgun (WGS) entry which is preliminary data.</text>
</comment>
<keyword evidence="5 7" id="KW-1133">Transmembrane helix</keyword>
<dbReference type="RefSeq" id="WP_156738772.1">
    <property type="nucleotide sequence ID" value="NZ_CACRYJ010000004.1"/>
</dbReference>
<evidence type="ECO:0000259" key="8">
    <source>
        <dbReference type="PROSITE" id="PS50928"/>
    </source>
</evidence>
<evidence type="ECO:0000256" key="3">
    <source>
        <dbReference type="ARBA" id="ARBA00022475"/>
    </source>
</evidence>
<keyword evidence="3" id="KW-1003">Cell membrane</keyword>
<feature type="transmembrane region" description="Helical" evidence="7">
    <location>
        <begin position="9"/>
        <end position="27"/>
    </location>
</feature>
<feature type="transmembrane region" description="Helical" evidence="7">
    <location>
        <begin position="195"/>
        <end position="214"/>
    </location>
</feature>
<dbReference type="InterPro" id="IPR000515">
    <property type="entry name" value="MetI-like"/>
</dbReference>
<dbReference type="PROSITE" id="PS50928">
    <property type="entry name" value="ABC_TM1"/>
    <property type="match status" value="1"/>
</dbReference>
<feature type="transmembrane region" description="Helical" evidence="7">
    <location>
        <begin position="269"/>
        <end position="288"/>
    </location>
</feature>
<name>A0A7M4DDJ8_9MICO</name>
<dbReference type="Pfam" id="PF00528">
    <property type="entry name" value="BPD_transp_1"/>
    <property type="match status" value="1"/>
</dbReference>
<dbReference type="EMBL" id="CACRYJ010000004">
    <property type="protein sequence ID" value="VZO34917.1"/>
    <property type="molecule type" value="Genomic_DNA"/>
</dbReference>
<comment type="similarity">
    <text evidence="7">Belongs to the binding-protein-dependent transport system permease family.</text>
</comment>
<keyword evidence="4 7" id="KW-0812">Transmembrane</keyword>
<organism evidence="9 10">
    <name type="scientific">Occultella aeris</name>
    <dbReference type="NCBI Taxonomy" id="2761496"/>
    <lineage>
        <taxon>Bacteria</taxon>
        <taxon>Bacillati</taxon>
        <taxon>Actinomycetota</taxon>
        <taxon>Actinomycetes</taxon>
        <taxon>Micrococcales</taxon>
        <taxon>Ruaniaceae</taxon>
        <taxon>Occultella</taxon>
    </lineage>
</organism>
<dbReference type="SUPFAM" id="SSF161098">
    <property type="entry name" value="MetI-like"/>
    <property type="match status" value="1"/>
</dbReference>
<keyword evidence="2 7" id="KW-0813">Transport</keyword>
<reference evidence="9 10" key="1">
    <citation type="submission" date="2019-11" db="EMBL/GenBank/DDBJ databases">
        <authorList>
            <person name="Criscuolo A."/>
        </authorList>
    </citation>
    <scope>NUCLEOTIDE SEQUENCE [LARGE SCALE GENOMIC DNA]</scope>
    <source>
        <strain evidence="9">CIP111667</strain>
    </source>
</reference>
<evidence type="ECO:0000256" key="2">
    <source>
        <dbReference type="ARBA" id="ARBA00022448"/>
    </source>
</evidence>
<keyword evidence="6 7" id="KW-0472">Membrane</keyword>
<dbReference type="GO" id="GO:0055085">
    <property type="term" value="P:transmembrane transport"/>
    <property type="evidence" value="ECO:0007669"/>
    <property type="project" value="InterPro"/>
</dbReference>
<evidence type="ECO:0000256" key="6">
    <source>
        <dbReference type="ARBA" id="ARBA00023136"/>
    </source>
</evidence>
<evidence type="ECO:0000313" key="10">
    <source>
        <dbReference type="Proteomes" id="UP000419743"/>
    </source>
</evidence>